<evidence type="ECO:0000313" key="2">
    <source>
        <dbReference type="Proteomes" id="UP001549076"/>
    </source>
</evidence>
<proteinExistence type="predicted"/>
<evidence type="ECO:0000313" key="1">
    <source>
        <dbReference type="EMBL" id="MET3792463.1"/>
    </source>
</evidence>
<dbReference type="InterPro" id="IPR008183">
    <property type="entry name" value="Aldose_1/G6P_1-epimerase"/>
</dbReference>
<dbReference type="Gene3D" id="2.70.98.10">
    <property type="match status" value="1"/>
</dbReference>
<accession>A0ABV2N078</accession>
<reference evidence="1 2" key="1">
    <citation type="submission" date="2024-06" db="EMBL/GenBank/DDBJ databases">
        <title>Genomic Encyclopedia of Type Strains, Phase IV (KMG-IV): sequencing the most valuable type-strain genomes for metagenomic binning, comparative biology and taxonomic classification.</title>
        <authorList>
            <person name="Goeker M."/>
        </authorList>
    </citation>
    <scope>NUCLEOTIDE SEQUENCE [LARGE SCALE GENOMIC DNA]</scope>
    <source>
        <strain evidence="1 2">DSM 27865</strain>
    </source>
</reference>
<dbReference type="SUPFAM" id="SSF74650">
    <property type="entry name" value="Galactose mutarotase-like"/>
    <property type="match status" value="1"/>
</dbReference>
<dbReference type="Pfam" id="PF01263">
    <property type="entry name" value="Aldose_epim"/>
    <property type="match status" value="1"/>
</dbReference>
<dbReference type="PANTHER" id="PTHR11122">
    <property type="entry name" value="APOSPORY-ASSOCIATED PROTEIN C-RELATED"/>
    <property type="match status" value="1"/>
</dbReference>
<protein>
    <submittedName>
        <fullName evidence="1">Galactose mutarotase-like enzyme</fullName>
    </submittedName>
</protein>
<dbReference type="InterPro" id="IPR037481">
    <property type="entry name" value="LacX"/>
</dbReference>
<sequence length="289" mass="31343">MHVLENGFLRVEVAEKGAELQSVRTRADSQEWLWNGDPAWWAGRSPLLFPVVGQNPHGEVTIGGISYPMPAHGFARNSTFRVVDAGTSLIRLELLPDETTLASFPFRFRLGVTYRIDADRLSCRVSVENSGTSDMPFQFGFHPGFRWPLPGAGGEAHHVRLANGGSPQMLRHDVAGLIDEKLLASPFEEGMLAVTPAHFEAGAMVFPEGAGTEITFVGGMSRVEMSTSNLPAFALWQKPGAPFLCVEPWCGMAPFLSQGAALENRSGSVMLAPNARTIFGMNLRFVASA</sequence>
<comment type="caution">
    <text evidence="1">The sequence shown here is derived from an EMBL/GenBank/DDBJ whole genome shotgun (WGS) entry which is preliminary data.</text>
</comment>
<dbReference type="Proteomes" id="UP001549076">
    <property type="component" value="Unassembled WGS sequence"/>
</dbReference>
<organism evidence="1 2">
    <name type="scientific">Aquamicrobium terrae</name>
    <dbReference type="NCBI Taxonomy" id="1324945"/>
    <lineage>
        <taxon>Bacteria</taxon>
        <taxon>Pseudomonadati</taxon>
        <taxon>Pseudomonadota</taxon>
        <taxon>Alphaproteobacteria</taxon>
        <taxon>Hyphomicrobiales</taxon>
        <taxon>Phyllobacteriaceae</taxon>
        <taxon>Aquamicrobium</taxon>
    </lineage>
</organism>
<dbReference type="EMBL" id="JBEPML010000008">
    <property type="protein sequence ID" value="MET3792463.1"/>
    <property type="molecule type" value="Genomic_DNA"/>
</dbReference>
<dbReference type="CDD" id="cd09024">
    <property type="entry name" value="Aldose_epim_lacX"/>
    <property type="match status" value="1"/>
</dbReference>
<dbReference type="PANTHER" id="PTHR11122:SF13">
    <property type="entry name" value="GLUCOSE-6-PHOSPHATE 1-EPIMERASE"/>
    <property type="match status" value="1"/>
</dbReference>
<dbReference type="InterPro" id="IPR011013">
    <property type="entry name" value="Gal_mutarotase_sf_dom"/>
</dbReference>
<name>A0ABV2N078_9HYPH</name>
<dbReference type="InterPro" id="IPR014718">
    <property type="entry name" value="GH-type_carb-bd"/>
</dbReference>
<gene>
    <name evidence="1" type="ORF">ABID37_002680</name>
</gene>
<keyword evidence="2" id="KW-1185">Reference proteome</keyword>
<dbReference type="RefSeq" id="WP_354195501.1">
    <property type="nucleotide sequence ID" value="NZ_JBEPML010000008.1"/>
</dbReference>